<organism evidence="8">
    <name type="scientific">mine drainage metagenome</name>
    <dbReference type="NCBI Taxonomy" id="410659"/>
    <lineage>
        <taxon>unclassified sequences</taxon>
        <taxon>metagenomes</taxon>
        <taxon>ecological metagenomes</taxon>
    </lineage>
</organism>
<reference evidence="8" key="1">
    <citation type="submission" date="2016-10" db="EMBL/GenBank/DDBJ databases">
        <title>Sequence of Gallionella enrichment culture.</title>
        <authorList>
            <person name="Poehlein A."/>
            <person name="Muehling M."/>
            <person name="Daniel R."/>
        </authorList>
    </citation>
    <scope>NUCLEOTIDE SEQUENCE</scope>
</reference>
<accession>A0A1J5SAN2</accession>
<comment type="catalytic activity">
    <reaction evidence="1">
        <text>Hydrolyzes single-stranded DNA or mismatched double-stranded DNA and polynucleotides, releasing free uracil.</text>
        <dbReference type="EC" id="3.2.2.27"/>
    </reaction>
</comment>
<dbReference type="NCBIfam" id="TIGR00628">
    <property type="entry name" value="ung"/>
    <property type="match status" value="1"/>
</dbReference>
<dbReference type="AlphaFoldDB" id="A0A1J5SAN2"/>
<dbReference type="GO" id="GO:0097510">
    <property type="term" value="P:base-excision repair, AP site formation via deaminated base removal"/>
    <property type="evidence" value="ECO:0007669"/>
    <property type="project" value="TreeGrafter"/>
</dbReference>
<dbReference type="EMBL" id="MLJW01000087">
    <property type="protein sequence ID" value="OIR01112.1"/>
    <property type="molecule type" value="Genomic_DNA"/>
</dbReference>
<dbReference type="SMART" id="SM00987">
    <property type="entry name" value="UreE_C"/>
    <property type="match status" value="1"/>
</dbReference>
<protein>
    <recommendedName>
        <fullName evidence="3">uracil-DNA glycosylase</fullName>
        <ecNumber evidence="3">3.2.2.27</ecNumber>
    </recommendedName>
</protein>
<dbReference type="Pfam" id="PF03167">
    <property type="entry name" value="UDG"/>
    <property type="match status" value="1"/>
</dbReference>
<dbReference type="GO" id="GO:0004844">
    <property type="term" value="F:uracil DNA N-glycosylase activity"/>
    <property type="evidence" value="ECO:0007669"/>
    <property type="project" value="UniProtKB-EC"/>
</dbReference>
<dbReference type="InterPro" id="IPR018085">
    <property type="entry name" value="Ura-DNA_Glyclase_AS"/>
</dbReference>
<dbReference type="EC" id="3.2.2.27" evidence="3"/>
<dbReference type="InterPro" id="IPR005122">
    <property type="entry name" value="Uracil-DNA_glycosylase-like"/>
</dbReference>
<dbReference type="NCBIfam" id="NF003592">
    <property type="entry name" value="PRK05254.1-5"/>
    <property type="match status" value="1"/>
</dbReference>
<dbReference type="FunFam" id="3.40.470.10:FF:000001">
    <property type="entry name" value="Uracil-DNA glycosylase"/>
    <property type="match status" value="1"/>
</dbReference>
<dbReference type="PROSITE" id="PS00130">
    <property type="entry name" value="U_DNA_GLYCOSYLASE"/>
    <property type="match status" value="1"/>
</dbReference>
<keyword evidence="6" id="KW-0234">DNA repair</keyword>
<dbReference type="InterPro" id="IPR036895">
    <property type="entry name" value="Uracil-DNA_glycosylase-like_sf"/>
</dbReference>
<dbReference type="NCBIfam" id="NF003591">
    <property type="entry name" value="PRK05254.1-4"/>
    <property type="match status" value="1"/>
</dbReference>
<dbReference type="HAMAP" id="MF_00148">
    <property type="entry name" value="UDG"/>
    <property type="match status" value="1"/>
</dbReference>
<gene>
    <name evidence="8" type="primary">ung_2</name>
    <name evidence="8" type="ORF">GALL_167450</name>
</gene>
<comment type="caution">
    <text evidence="8">The sequence shown here is derived from an EMBL/GenBank/DDBJ whole genome shotgun (WGS) entry which is preliminary data.</text>
</comment>
<evidence type="ECO:0000256" key="3">
    <source>
        <dbReference type="ARBA" id="ARBA00012030"/>
    </source>
</evidence>
<keyword evidence="8" id="KW-0326">Glycosidase</keyword>
<evidence type="ECO:0000256" key="6">
    <source>
        <dbReference type="ARBA" id="ARBA00023204"/>
    </source>
</evidence>
<dbReference type="NCBIfam" id="NF003589">
    <property type="entry name" value="PRK05254.1-2"/>
    <property type="match status" value="1"/>
</dbReference>
<evidence type="ECO:0000256" key="2">
    <source>
        <dbReference type="ARBA" id="ARBA00008184"/>
    </source>
</evidence>
<evidence type="ECO:0000256" key="1">
    <source>
        <dbReference type="ARBA" id="ARBA00001400"/>
    </source>
</evidence>
<dbReference type="NCBIfam" id="NF003588">
    <property type="entry name" value="PRK05254.1-1"/>
    <property type="match status" value="1"/>
</dbReference>
<dbReference type="SUPFAM" id="SSF52141">
    <property type="entry name" value="Uracil-DNA glycosylase-like"/>
    <property type="match status" value="1"/>
</dbReference>
<name>A0A1J5SAN2_9ZZZZ</name>
<sequence>MDVKIEASWKEVLQHEFTKPYFLQLVLHLKTERESGMVIYPPGSLIFNAFNKTPFDKVKVVILGQDPYHGPKQAMGLSFSVPDGIPPPPSLVNIYKELNADTGMPIPSTGDLTKWAEQGVLLLNAVLTVRANDPASHSKIGWMDFTNAVIKKISEEKKAVVFLLWGRFAQDKQVLIDETKHYVLKAAHPSPFSAYNGFFGCKHFSKTNELLMKQGLDPIDWSI</sequence>
<dbReference type="Gene3D" id="3.40.470.10">
    <property type="entry name" value="Uracil-DNA glycosylase-like domain"/>
    <property type="match status" value="1"/>
</dbReference>
<evidence type="ECO:0000313" key="8">
    <source>
        <dbReference type="EMBL" id="OIR01112.1"/>
    </source>
</evidence>
<keyword evidence="5 8" id="KW-0378">Hydrolase</keyword>
<dbReference type="CDD" id="cd10027">
    <property type="entry name" value="UDG-F1-like"/>
    <property type="match status" value="1"/>
</dbReference>
<feature type="domain" description="Uracil-DNA glycosylase-like" evidence="7">
    <location>
        <begin position="51"/>
        <end position="211"/>
    </location>
</feature>
<proteinExistence type="inferred from homology"/>
<evidence type="ECO:0000256" key="5">
    <source>
        <dbReference type="ARBA" id="ARBA00022801"/>
    </source>
</evidence>
<evidence type="ECO:0000256" key="4">
    <source>
        <dbReference type="ARBA" id="ARBA00022763"/>
    </source>
</evidence>
<comment type="similarity">
    <text evidence="2">Belongs to the uracil-DNA glycosylase (UDG) superfamily. UNG family.</text>
</comment>
<evidence type="ECO:0000259" key="7">
    <source>
        <dbReference type="SMART" id="SM00986"/>
    </source>
</evidence>
<dbReference type="PANTHER" id="PTHR11264">
    <property type="entry name" value="URACIL-DNA GLYCOSYLASE"/>
    <property type="match status" value="1"/>
</dbReference>
<keyword evidence="4" id="KW-0227">DNA damage</keyword>
<dbReference type="SMART" id="SM00986">
    <property type="entry name" value="UDG"/>
    <property type="match status" value="1"/>
</dbReference>
<dbReference type="InterPro" id="IPR002043">
    <property type="entry name" value="UDG_fam1"/>
</dbReference>
<dbReference type="PANTHER" id="PTHR11264:SF0">
    <property type="entry name" value="URACIL-DNA GLYCOSYLASE"/>
    <property type="match status" value="1"/>
</dbReference>